<dbReference type="AlphaFoldDB" id="A0A7S2W3E5"/>
<gene>
    <name evidence="8" type="ORF">QSP1433_LOCUS1561</name>
</gene>
<feature type="transmembrane region" description="Helical" evidence="6">
    <location>
        <begin position="706"/>
        <end position="728"/>
    </location>
</feature>
<reference evidence="8" key="1">
    <citation type="submission" date="2021-01" db="EMBL/GenBank/DDBJ databases">
        <authorList>
            <person name="Corre E."/>
            <person name="Pelletier E."/>
            <person name="Niang G."/>
            <person name="Scheremetjew M."/>
            <person name="Finn R."/>
            <person name="Kale V."/>
            <person name="Holt S."/>
            <person name="Cochrane G."/>
            <person name="Meng A."/>
            <person name="Brown T."/>
            <person name="Cohen L."/>
        </authorList>
    </citation>
    <scope>NUCLEOTIDE SEQUENCE</scope>
    <source>
        <strain evidence="8">NY070348D</strain>
    </source>
</reference>
<evidence type="ECO:0000256" key="3">
    <source>
        <dbReference type="ARBA" id="ARBA00022989"/>
    </source>
</evidence>
<organism evidence="8">
    <name type="scientific">Mucochytrium quahogii</name>
    <dbReference type="NCBI Taxonomy" id="96639"/>
    <lineage>
        <taxon>Eukaryota</taxon>
        <taxon>Sar</taxon>
        <taxon>Stramenopiles</taxon>
        <taxon>Bigyra</taxon>
        <taxon>Labyrinthulomycetes</taxon>
        <taxon>Thraustochytrida</taxon>
        <taxon>Thraustochytriidae</taxon>
        <taxon>Mucochytrium</taxon>
    </lineage>
</organism>
<feature type="transmembrane region" description="Helical" evidence="6">
    <location>
        <begin position="495"/>
        <end position="516"/>
    </location>
</feature>
<feature type="transmembrane region" description="Helical" evidence="6">
    <location>
        <begin position="584"/>
        <end position="600"/>
    </location>
</feature>
<feature type="transmembrane region" description="Helical" evidence="6">
    <location>
        <begin position="29"/>
        <end position="49"/>
    </location>
</feature>
<feature type="transmembrane region" description="Helical" evidence="6">
    <location>
        <begin position="607"/>
        <end position="627"/>
    </location>
</feature>
<evidence type="ECO:0000313" key="8">
    <source>
        <dbReference type="EMBL" id="CAD9665997.1"/>
    </source>
</evidence>
<feature type="transmembrane region" description="Helical" evidence="6">
    <location>
        <begin position="108"/>
        <end position="125"/>
    </location>
</feature>
<keyword evidence="2 6" id="KW-0812">Transmembrane</keyword>
<dbReference type="EMBL" id="HBHK01002639">
    <property type="protein sequence ID" value="CAD9665997.1"/>
    <property type="molecule type" value="Transcribed_RNA"/>
</dbReference>
<evidence type="ECO:0000256" key="4">
    <source>
        <dbReference type="ARBA" id="ARBA00023136"/>
    </source>
</evidence>
<evidence type="ECO:0000256" key="2">
    <source>
        <dbReference type="ARBA" id="ARBA00022692"/>
    </source>
</evidence>
<feature type="region of interest" description="Disordered" evidence="5">
    <location>
        <begin position="755"/>
        <end position="777"/>
    </location>
</feature>
<keyword evidence="4 6" id="KW-0472">Membrane</keyword>
<keyword evidence="3 6" id="KW-1133">Transmembrane helix</keyword>
<protein>
    <recommendedName>
        <fullName evidence="7">Integral membrane bound transporter domain-containing protein</fullName>
    </recommendedName>
</protein>
<dbReference type="Pfam" id="PF13515">
    <property type="entry name" value="FUSC_2"/>
    <property type="match status" value="1"/>
</dbReference>
<evidence type="ECO:0000256" key="1">
    <source>
        <dbReference type="ARBA" id="ARBA00004141"/>
    </source>
</evidence>
<feature type="transmembrane region" description="Helical" evidence="6">
    <location>
        <begin position="131"/>
        <end position="151"/>
    </location>
</feature>
<accession>A0A7S2W3E5</accession>
<dbReference type="InterPro" id="IPR049453">
    <property type="entry name" value="Memb_transporter_dom"/>
</dbReference>
<name>A0A7S2W3E5_9STRA</name>
<comment type="subcellular location">
    <subcellularLocation>
        <location evidence="1">Membrane</location>
        <topology evidence="1">Multi-pass membrane protein</topology>
    </subcellularLocation>
</comment>
<sequence>MSNEQGADERDAKPSAVALYLSSRRKWELSIRMTVGLILPLALCFGGFYENSMRDMVPIFYVVWASSLPPYMSSVVFGMTLLVSGVLPALGVTTGVIAVAVHTQSVGWAYAVIIASMFILSPWMTGKTSTLTRVFLVVFVALETFVFILLYDVIFSGTLYGFPSGELKAEICGLAASEPPGALRDVAELICQKLVNFNNTELCIDWPTDAVAAIPKYAYLNDFFSSEKVCLVVTPDYDFITMTRNTLWICKIVWNGMGGSLSVASSLAEAVAVSLACYALALLLPPQRFIRTKVRSELLAMTKESATRIHDLMHDDPRKIDSYIKFNDTQRIESTIRNSTLTALEFHLEDPGPMVGYWPQFKKVAEALLDLRNSLYFAAVTRLSWKGTENKRTLELIQLLTESCADAISLQPTAGDCGKYTFLRMKTRIDSICSQLEEELPGLKHEEADEKYISADIETPWFNQTPWFLVAEKTISLSSSVSKMLELQSTPSIRGLLTTLGGLCLLAILPWLRLVMAYTAIPRVAKACCANNRNGIRAILKRRDVTYNVQFCIAIMSVLALPVFSKPVRNWLLTPVGAMPTGKFGMWAMIPIFNVLFPTVEGTMKRAHLRICGTLAGAFFGYCATLAFSHGSIAGGGSILGFTLFIATFTGVRTEETLDSSFNRSYGYMFQLTTWTSVIIAVDWAFSCSTVADVTSLCQFTPGEMTTLRVLGQSFGIVCALAMSHFVLPRYGGLTARELLSDALRLQKESSIVSVQRIRNESPETTERDSTGDKEEKDFDDRIETIVAEAKYIYSTTTVFDEVPFYRSDPDLPAIIHLVEELLLLWKIGRKYPMKTVSIALKDSILESGSKLIDTTIDCILLNSSIPVVGKKRKTCYCSFHCCGRSIETDYKHAVEKHMIAAQKFAAYLGKLDIESNAQKAYERMSNLYFTEEYSMALCGCEIEKTQEDTF</sequence>
<dbReference type="GO" id="GO:0016020">
    <property type="term" value="C:membrane"/>
    <property type="evidence" value="ECO:0007669"/>
    <property type="project" value="UniProtKB-SubCell"/>
</dbReference>
<feature type="domain" description="Integral membrane bound transporter" evidence="7">
    <location>
        <begin position="583"/>
        <end position="722"/>
    </location>
</feature>
<evidence type="ECO:0000256" key="5">
    <source>
        <dbReference type="SAM" id="MobiDB-lite"/>
    </source>
</evidence>
<feature type="transmembrane region" description="Helical" evidence="6">
    <location>
        <begin position="666"/>
        <end position="686"/>
    </location>
</feature>
<evidence type="ECO:0000259" key="7">
    <source>
        <dbReference type="Pfam" id="PF13515"/>
    </source>
</evidence>
<feature type="transmembrane region" description="Helical" evidence="6">
    <location>
        <begin position="545"/>
        <end position="564"/>
    </location>
</feature>
<feature type="transmembrane region" description="Helical" evidence="6">
    <location>
        <begin position="633"/>
        <end position="654"/>
    </location>
</feature>
<feature type="compositionally biased region" description="Basic and acidic residues" evidence="5">
    <location>
        <begin position="758"/>
        <end position="777"/>
    </location>
</feature>
<proteinExistence type="predicted"/>
<evidence type="ECO:0000256" key="6">
    <source>
        <dbReference type="SAM" id="Phobius"/>
    </source>
</evidence>